<reference evidence="6 7" key="1">
    <citation type="submission" date="2018-03" db="EMBL/GenBank/DDBJ databases">
        <title>The draft genome of Zobellella taiwanensis JCM 13381.</title>
        <authorList>
            <person name="Liu L."/>
            <person name="Li L."/>
            <person name="Wang T."/>
            <person name="Zhang X."/>
            <person name="Liang L."/>
        </authorList>
    </citation>
    <scope>NUCLEOTIDE SEQUENCE [LARGE SCALE GENOMIC DNA]</scope>
    <source>
        <strain evidence="6 7">JCM 13381</strain>
    </source>
</reference>
<evidence type="ECO:0000256" key="2">
    <source>
        <dbReference type="ARBA" id="ARBA00022908"/>
    </source>
</evidence>
<evidence type="ECO:0000256" key="3">
    <source>
        <dbReference type="ARBA" id="ARBA00023125"/>
    </source>
</evidence>
<keyword evidence="3" id="KW-0238">DNA-binding</keyword>
<evidence type="ECO:0000313" key="7">
    <source>
        <dbReference type="Proteomes" id="UP000242181"/>
    </source>
</evidence>
<dbReference type="AlphaFoldDB" id="A0A2P7QIN5"/>
<keyword evidence="4" id="KW-0233">DNA recombination</keyword>
<dbReference type="OrthoDB" id="5391994at2"/>
<dbReference type="Gene3D" id="1.10.443.10">
    <property type="entry name" value="Intergrase catalytic core"/>
    <property type="match status" value="1"/>
</dbReference>
<dbReference type="PANTHER" id="PTHR30629">
    <property type="entry name" value="PROPHAGE INTEGRASE"/>
    <property type="match status" value="1"/>
</dbReference>
<evidence type="ECO:0000313" key="6">
    <source>
        <dbReference type="EMBL" id="PSJ37796.1"/>
    </source>
</evidence>
<dbReference type="GO" id="GO:0015074">
    <property type="term" value="P:DNA integration"/>
    <property type="evidence" value="ECO:0007669"/>
    <property type="project" value="UniProtKB-KW"/>
</dbReference>
<dbReference type="Pfam" id="PF00589">
    <property type="entry name" value="Phage_integrase"/>
    <property type="match status" value="1"/>
</dbReference>
<evidence type="ECO:0000256" key="4">
    <source>
        <dbReference type="ARBA" id="ARBA00023172"/>
    </source>
</evidence>
<dbReference type="PROSITE" id="PS51898">
    <property type="entry name" value="TYR_RECOMBINASE"/>
    <property type="match status" value="1"/>
</dbReference>
<comment type="caution">
    <text evidence="6">The sequence shown here is derived from an EMBL/GenBank/DDBJ whole genome shotgun (WGS) entry which is preliminary data.</text>
</comment>
<gene>
    <name evidence="6" type="ORF">C7I36_15175</name>
</gene>
<name>A0A2P7QIN5_9GAMM</name>
<dbReference type="InterPro" id="IPR013762">
    <property type="entry name" value="Integrase-like_cat_sf"/>
</dbReference>
<dbReference type="Proteomes" id="UP000242181">
    <property type="component" value="Unassembled WGS sequence"/>
</dbReference>
<organism evidence="6 7">
    <name type="scientific">Zobellella taiwanensis</name>
    <dbReference type="NCBI Taxonomy" id="347535"/>
    <lineage>
        <taxon>Bacteria</taxon>
        <taxon>Pseudomonadati</taxon>
        <taxon>Pseudomonadota</taxon>
        <taxon>Gammaproteobacteria</taxon>
        <taxon>Aeromonadales</taxon>
        <taxon>Aeromonadaceae</taxon>
        <taxon>Zobellella</taxon>
    </lineage>
</organism>
<dbReference type="GO" id="GO:0006310">
    <property type="term" value="P:DNA recombination"/>
    <property type="evidence" value="ECO:0007669"/>
    <property type="project" value="UniProtKB-KW"/>
</dbReference>
<keyword evidence="2" id="KW-0229">DNA integration</keyword>
<dbReference type="CDD" id="cd01189">
    <property type="entry name" value="INT_ICEBs1_C_like"/>
    <property type="match status" value="1"/>
</dbReference>
<dbReference type="InterPro" id="IPR002104">
    <property type="entry name" value="Integrase_catalytic"/>
</dbReference>
<keyword evidence="7" id="KW-1185">Reference proteome</keyword>
<dbReference type="GO" id="GO:0003677">
    <property type="term" value="F:DNA binding"/>
    <property type="evidence" value="ECO:0007669"/>
    <property type="project" value="UniProtKB-KW"/>
</dbReference>
<dbReference type="Pfam" id="PF14659">
    <property type="entry name" value="Phage_int_SAM_3"/>
    <property type="match status" value="1"/>
</dbReference>
<dbReference type="InterPro" id="IPR050808">
    <property type="entry name" value="Phage_Integrase"/>
</dbReference>
<evidence type="ECO:0000256" key="1">
    <source>
        <dbReference type="ARBA" id="ARBA00008857"/>
    </source>
</evidence>
<dbReference type="InterPro" id="IPR011010">
    <property type="entry name" value="DNA_brk_join_enz"/>
</dbReference>
<dbReference type="Pfam" id="PF12167">
    <property type="entry name" value="Arm-DNA-bind_2"/>
    <property type="match status" value="1"/>
</dbReference>
<proteinExistence type="inferred from homology"/>
<dbReference type="InterPro" id="IPR004107">
    <property type="entry name" value="Integrase_SAM-like_N"/>
</dbReference>
<dbReference type="Gene3D" id="1.10.150.130">
    <property type="match status" value="1"/>
</dbReference>
<dbReference type="EMBL" id="PXYH01000026">
    <property type="protein sequence ID" value="PSJ37796.1"/>
    <property type="molecule type" value="Genomic_DNA"/>
</dbReference>
<dbReference type="SUPFAM" id="SSF56349">
    <property type="entry name" value="DNA breaking-rejoining enzymes"/>
    <property type="match status" value="1"/>
</dbReference>
<comment type="similarity">
    <text evidence="1">Belongs to the 'phage' integrase family.</text>
</comment>
<evidence type="ECO:0000259" key="5">
    <source>
        <dbReference type="PROSITE" id="PS51898"/>
    </source>
</evidence>
<feature type="domain" description="Tyr recombinase" evidence="5">
    <location>
        <begin position="193"/>
        <end position="383"/>
    </location>
</feature>
<accession>A0A2P7QIN5</accession>
<dbReference type="RefSeq" id="WP_106454533.1">
    <property type="nucleotide sequence ID" value="NZ_PXYH01000026.1"/>
</dbReference>
<dbReference type="PANTHER" id="PTHR30629:SF2">
    <property type="entry name" value="PROPHAGE INTEGRASE INTS-RELATED"/>
    <property type="match status" value="1"/>
</dbReference>
<protein>
    <submittedName>
        <fullName evidence="6">Site-specific integrase</fullName>
    </submittedName>
</protein>
<sequence>MGAVNGRDGRLYLDFRFRGKRCREQTKLSDTPANRKKLDKVLALIEQQIRAGTFDYGHHFPNSPRVEQFRQLEVLIRQRAVGGEMLFASFAGQWLEEKRVEWRDSQYETVEGILRCHLVPAFGEMAIGAITKSDILALRMGLCQADAVTGKRLSPSRINHIMTALRMIVNEAAERFEYESPWRNIKALPMPRAEVQPFSLEEVQLILSRVRVDFRPYYTVRFFTGMRTGEIDGLTWNNVDFAARKIHIHQALVRGKLEKTKTSSSYRSIAMSQRVYDALFEQWEQTGEKSTYVFCTRNGQPLNHRNVTRRVWYPLLEWLELPKRNPYQTRHTAATLWLAAGESPEWIARQLGHANTSMLFRVYSRYIPNLIGRDGAAFESLLDEEFELEDEA</sequence>
<dbReference type="InterPro" id="IPR010998">
    <property type="entry name" value="Integrase_recombinase_N"/>
</dbReference>
<dbReference type="InterPro" id="IPR022000">
    <property type="entry name" value="Min27-like_integrase_DNA_bind"/>
</dbReference>